<dbReference type="OrthoDB" id="8786528at2759"/>
<evidence type="ECO:0000313" key="2">
    <source>
        <dbReference type="Proteomes" id="UP000829720"/>
    </source>
</evidence>
<dbReference type="Proteomes" id="UP000829720">
    <property type="component" value="Unassembled WGS sequence"/>
</dbReference>
<reference evidence="1" key="1">
    <citation type="submission" date="2021-01" db="EMBL/GenBank/DDBJ databases">
        <authorList>
            <person name="Zahm M."/>
            <person name="Roques C."/>
            <person name="Cabau C."/>
            <person name="Klopp C."/>
            <person name="Donnadieu C."/>
            <person name="Jouanno E."/>
            <person name="Lampietro C."/>
            <person name="Louis A."/>
            <person name="Herpin A."/>
            <person name="Echchiki A."/>
            <person name="Berthelot C."/>
            <person name="Parey E."/>
            <person name="Roest-Crollius H."/>
            <person name="Braasch I."/>
            <person name="Postlethwait J."/>
            <person name="Bobe J."/>
            <person name="Montfort J."/>
            <person name="Bouchez O."/>
            <person name="Begum T."/>
            <person name="Mejri S."/>
            <person name="Adams A."/>
            <person name="Chen W.-J."/>
            <person name="Guiguen Y."/>
        </authorList>
    </citation>
    <scope>NUCLEOTIDE SEQUENCE</scope>
    <source>
        <tissue evidence="1">Blood</tissue>
    </source>
</reference>
<evidence type="ECO:0000313" key="1">
    <source>
        <dbReference type="EMBL" id="KAI1902781.1"/>
    </source>
</evidence>
<keyword evidence="2" id="KW-1185">Reference proteome</keyword>
<dbReference type="AlphaFoldDB" id="A0A8T3E0B4"/>
<protein>
    <submittedName>
        <fullName evidence="1">Uncharacterized protein</fullName>
    </submittedName>
</protein>
<dbReference type="EMBL" id="JAERUA010000002">
    <property type="protein sequence ID" value="KAI1902781.1"/>
    <property type="molecule type" value="Genomic_DNA"/>
</dbReference>
<gene>
    <name evidence="1" type="ORF">AGOR_G00019530</name>
</gene>
<proteinExistence type="predicted"/>
<comment type="caution">
    <text evidence="1">The sequence shown here is derived from an EMBL/GenBank/DDBJ whole genome shotgun (WGS) entry which is preliminary data.</text>
</comment>
<sequence length="111" mass="12490">MWDNDLSKISQRNKYAGSNIISLCGPATDMGVKVLHCFPWQRRCKERGKRHRPLQAVPPGDTPAYLAPTVAWCSAGEDGVRDRATRQVYVSHKACVALRHQMDCSVIDMTY</sequence>
<name>A0A8T3E0B4_9TELE</name>
<organism evidence="1 2">
    <name type="scientific">Albula goreensis</name>
    <dbReference type="NCBI Taxonomy" id="1534307"/>
    <lineage>
        <taxon>Eukaryota</taxon>
        <taxon>Metazoa</taxon>
        <taxon>Chordata</taxon>
        <taxon>Craniata</taxon>
        <taxon>Vertebrata</taxon>
        <taxon>Euteleostomi</taxon>
        <taxon>Actinopterygii</taxon>
        <taxon>Neopterygii</taxon>
        <taxon>Teleostei</taxon>
        <taxon>Albuliformes</taxon>
        <taxon>Albulidae</taxon>
        <taxon>Albula</taxon>
    </lineage>
</organism>
<accession>A0A8T3E0B4</accession>